<evidence type="ECO:0000256" key="1">
    <source>
        <dbReference type="ARBA" id="ARBA00005709"/>
    </source>
</evidence>
<dbReference type="PANTHER" id="PTHR42792">
    <property type="entry name" value="FLAGELLIN"/>
    <property type="match status" value="1"/>
</dbReference>
<dbReference type="GO" id="GO:0009288">
    <property type="term" value="C:bacterial-type flagellum"/>
    <property type="evidence" value="ECO:0007669"/>
    <property type="project" value="UniProtKB-SubCell"/>
</dbReference>
<comment type="function">
    <text evidence="3">Flagellin is the subunit protein which polymerizes to form the filaments of bacterial flagella.</text>
</comment>
<comment type="similarity">
    <text evidence="1 3">Belongs to the bacterial flagellin family.</text>
</comment>
<keyword evidence="4" id="KW-0175">Coiled coil</keyword>
<dbReference type="InterPro" id="IPR042187">
    <property type="entry name" value="Flagellin_C_sub2"/>
</dbReference>
<evidence type="ECO:0000259" key="6">
    <source>
        <dbReference type="Pfam" id="PF00700"/>
    </source>
</evidence>
<evidence type="ECO:0000256" key="2">
    <source>
        <dbReference type="ARBA" id="ARBA00023143"/>
    </source>
</evidence>
<feature type="domain" description="Flagellin C-terminal" evidence="6">
    <location>
        <begin position="152"/>
        <end position="237"/>
    </location>
</feature>
<dbReference type="Proteomes" id="UP001321582">
    <property type="component" value="Chromosome"/>
</dbReference>
<dbReference type="SUPFAM" id="SSF64518">
    <property type="entry name" value="Phase 1 flagellin"/>
    <property type="match status" value="1"/>
</dbReference>
<dbReference type="PRINTS" id="PR00207">
    <property type="entry name" value="FLAGELLIN"/>
</dbReference>
<dbReference type="EMBL" id="AP027059">
    <property type="protein sequence ID" value="BDU49911.1"/>
    <property type="molecule type" value="Genomic_DNA"/>
</dbReference>
<dbReference type="PANTHER" id="PTHR42792:SF2">
    <property type="entry name" value="FLAGELLIN"/>
    <property type="match status" value="1"/>
</dbReference>
<dbReference type="KEGG" id="haby:HLVA_04800"/>
<comment type="subcellular location">
    <subcellularLocation>
        <location evidence="3">Secreted</location>
    </subcellularLocation>
    <subcellularLocation>
        <location evidence="3">Bacterial flagellum</location>
    </subcellularLocation>
</comment>
<name>A0AAU9D8J9_9FUSO</name>
<keyword evidence="2 3" id="KW-0975">Bacterial flagellum</keyword>
<organism evidence="7 8">
    <name type="scientific">Haliovirga abyssi</name>
    <dbReference type="NCBI Taxonomy" id="2996794"/>
    <lineage>
        <taxon>Bacteria</taxon>
        <taxon>Fusobacteriati</taxon>
        <taxon>Fusobacteriota</taxon>
        <taxon>Fusobacteriia</taxon>
        <taxon>Fusobacteriales</taxon>
        <taxon>Haliovirgaceae</taxon>
        <taxon>Haliovirga</taxon>
    </lineage>
</organism>
<feature type="coiled-coil region" evidence="4">
    <location>
        <begin position="44"/>
        <end position="95"/>
    </location>
</feature>
<dbReference type="Gene3D" id="6.10.10.10">
    <property type="entry name" value="Flagellar export chaperone, C-terminal domain"/>
    <property type="match status" value="1"/>
</dbReference>
<dbReference type="GO" id="GO:0005198">
    <property type="term" value="F:structural molecule activity"/>
    <property type="evidence" value="ECO:0007669"/>
    <property type="project" value="UniProtKB-UniRule"/>
</dbReference>
<dbReference type="InterPro" id="IPR001492">
    <property type="entry name" value="Flagellin"/>
</dbReference>
<evidence type="ECO:0000256" key="4">
    <source>
        <dbReference type="SAM" id="Coils"/>
    </source>
</evidence>
<dbReference type="GO" id="GO:0005576">
    <property type="term" value="C:extracellular region"/>
    <property type="evidence" value="ECO:0007669"/>
    <property type="project" value="UniProtKB-SubCell"/>
</dbReference>
<protein>
    <recommendedName>
        <fullName evidence="3">Flagellin</fullName>
    </recommendedName>
</protein>
<dbReference type="RefSeq" id="WP_307904851.1">
    <property type="nucleotide sequence ID" value="NZ_AP027059.1"/>
</dbReference>
<evidence type="ECO:0000259" key="5">
    <source>
        <dbReference type="Pfam" id="PF00669"/>
    </source>
</evidence>
<proteinExistence type="inferred from homology"/>
<accession>A0AAU9D8J9</accession>
<sequence>MKISGAYGGALYNILADKDKSMKELSSGKKLNSASDDAAGLGISKKLEAQSKEFAAKIKNYQTQMSFYQVGDSALEQTTDNLNKLRELAVQYNNDTLSDSDKNIIKEQAKQILEDIDTTANSTEFNSKKVVEDFSSNNLGIEKKSLFSEGFLKKLDEALQKVTDKRSEFGSEVNKLQSEVARTRVAHENSVAANSRIEDTDMLASMLNNTKSQILEQSNLAVTAQANLSQQRILDILKD</sequence>
<dbReference type="AlphaFoldDB" id="A0AAU9D8J9"/>
<evidence type="ECO:0000313" key="8">
    <source>
        <dbReference type="Proteomes" id="UP001321582"/>
    </source>
</evidence>
<dbReference type="InterPro" id="IPR001029">
    <property type="entry name" value="Flagellin_N"/>
</dbReference>
<evidence type="ECO:0000256" key="3">
    <source>
        <dbReference type="RuleBase" id="RU362073"/>
    </source>
</evidence>
<feature type="domain" description="Flagellin N-terminal" evidence="5">
    <location>
        <begin position="16"/>
        <end position="131"/>
    </location>
</feature>
<dbReference type="Gene3D" id="1.20.1330.10">
    <property type="entry name" value="f41 fragment of flagellin, N-terminal domain"/>
    <property type="match status" value="1"/>
</dbReference>
<dbReference type="Pfam" id="PF00669">
    <property type="entry name" value="Flagellin_N"/>
    <property type="match status" value="1"/>
</dbReference>
<dbReference type="InterPro" id="IPR046358">
    <property type="entry name" value="Flagellin_C"/>
</dbReference>
<keyword evidence="3" id="KW-0964">Secreted</keyword>
<keyword evidence="8" id="KW-1185">Reference proteome</keyword>
<evidence type="ECO:0000313" key="7">
    <source>
        <dbReference type="EMBL" id="BDU49911.1"/>
    </source>
</evidence>
<keyword evidence="7" id="KW-0966">Cell projection</keyword>
<keyword evidence="7" id="KW-0969">Cilium</keyword>
<reference evidence="7 8" key="1">
    <citation type="submission" date="2022-11" db="EMBL/GenBank/DDBJ databases">
        <title>Haliovirga abyssi gen. nov., sp. nov., a mesophilic fermentative bacterium isolated from the Iheya North hydrothermal field and the proposal of Haliovirgaceae fam. nov.</title>
        <authorList>
            <person name="Miyazaki U."/>
            <person name="Tame A."/>
            <person name="Miyazaki J."/>
            <person name="Takai K."/>
            <person name="Sawayama S."/>
            <person name="Kitajima M."/>
            <person name="Okamoto A."/>
            <person name="Nakagawa S."/>
        </authorList>
    </citation>
    <scope>NUCLEOTIDE SEQUENCE [LARGE SCALE GENOMIC DNA]</scope>
    <source>
        <strain evidence="7 8">IC12</strain>
    </source>
</reference>
<gene>
    <name evidence="7" type="ORF">HLVA_04800</name>
</gene>
<dbReference type="Pfam" id="PF00700">
    <property type="entry name" value="Flagellin_C"/>
    <property type="match status" value="1"/>
</dbReference>
<keyword evidence="7" id="KW-0282">Flagellum</keyword>